<comment type="caution">
    <text evidence="1">The sequence shown here is derived from an EMBL/GenBank/DDBJ whole genome shotgun (WGS) entry which is preliminary data.</text>
</comment>
<dbReference type="AlphaFoldDB" id="A0A922P1Q2"/>
<dbReference type="Proteomes" id="UP000052167">
    <property type="component" value="Unassembled WGS sequence"/>
</dbReference>
<proteinExistence type="predicted"/>
<gene>
    <name evidence="1" type="ORF">GV68_12485</name>
</gene>
<evidence type="ECO:0000313" key="1">
    <source>
        <dbReference type="EMBL" id="KEQ04794.1"/>
    </source>
</evidence>
<organism evidence="1 2">
    <name type="scientific">Pseudorhizobium pelagicum</name>
    <dbReference type="NCBI Taxonomy" id="1509405"/>
    <lineage>
        <taxon>Bacteria</taxon>
        <taxon>Pseudomonadati</taxon>
        <taxon>Pseudomonadota</taxon>
        <taxon>Alphaproteobacteria</taxon>
        <taxon>Hyphomicrobiales</taxon>
        <taxon>Rhizobiaceae</taxon>
        <taxon>Rhizobium/Agrobacterium group</taxon>
        <taxon>Pseudorhizobium</taxon>
    </lineage>
</organism>
<evidence type="ECO:0000313" key="2">
    <source>
        <dbReference type="Proteomes" id="UP000052167"/>
    </source>
</evidence>
<protein>
    <submittedName>
        <fullName evidence="1">Uncharacterized protein</fullName>
    </submittedName>
</protein>
<name>A0A922P1Q2_9HYPH</name>
<reference evidence="1 2" key="1">
    <citation type="submission" date="2014-06" db="EMBL/GenBank/DDBJ databases">
        <title>Rhizobium pelagicum/R2-400B4.</title>
        <authorList>
            <person name="Kimes N.E."/>
            <person name="Lopez-Perez M."/>
        </authorList>
    </citation>
    <scope>NUCLEOTIDE SEQUENCE [LARGE SCALE GENOMIC DNA]</scope>
    <source>
        <strain evidence="1 2">R2-400B4</strain>
    </source>
</reference>
<sequence>MDREVDYLIVLNLKTKTNSSIEISNRLHPLVIKFTATVLPGRIVPFWNQDRPILSVLPEATPRINVAVMADKGCDMLFV</sequence>
<keyword evidence="2" id="KW-1185">Reference proteome</keyword>
<dbReference type="EMBL" id="JOKJ01000023">
    <property type="protein sequence ID" value="KEQ04794.1"/>
    <property type="molecule type" value="Genomic_DNA"/>
</dbReference>
<accession>A0A922P1Q2</accession>